<dbReference type="InterPro" id="IPR042240">
    <property type="entry name" value="CHASE_sf"/>
</dbReference>
<evidence type="ECO:0000256" key="4">
    <source>
        <dbReference type="ARBA" id="ARBA00022989"/>
    </source>
</evidence>
<dbReference type="RefSeq" id="WP_016389281.1">
    <property type="nucleotide sequence ID" value="NC_018868.3"/>
</dbReference>
<dbReference type="InterPro" id="IPR035919">
    <property type="entry name" value="EAL_sf"/>
</dbReference>
<dbReference type="InterPro" id="IPR029787">
    <property type="entry name" value="Nucleotide_cyclase"/>
</dbReference>
<dbReference type="InterPro" id="IPR052155">
    <property type="entry name" value="Biofilm_reg_signaling"/>
</dbReference>
<evidence type="ECO:0000256" key="1">
    <source>
        <dbReference type="ARBA" id="ARBA00001946"/>
    </source>
</evidence>
<dbReference type="CDD" id="cd01949">
    <property type="entry name" value="GGDEF"/>
    <property type="match status" value="1"/>
</dbReference>
<dbReference type="InterPro" id="IPR043128">
    <property type="entry name" value="Rev_trsase/Diguanyl_cyclase"/>
</dbReference>
<keyword evidence="3 6" id="KW-0812">Transmembrane</keyword>
<evidence type="ECO:0000256" key="6">
    <source>
        <dbReference type="SAM" id="Phobius"/>
    </source>
</evidence>
<protein>
    <submittedName>
        <fullName evidence="11">Diguanylate cyclase/phosphodiesterase with PAS/PAC and Chase sensor(S)</fullName>
    </submittedName>
</protein>
<dbReference type="Gene3D" id="3.40.190.10">
    <property type="entry name" value="Periplasmic binding protein-like II"/>
    <property type="match status" value="2"/>
</dbReference>
<evidence type="ECO:0000256" key="2">
    <source>
        <dbReference type="ARBA" id="ARBA00004370"/>
    </source>
</evidence>
<dbReference type="InterPro" id="IPR000160">
    <property type="entry name" value="GGDEF_dom"/>
</dbReference>
<dbReference type="eggNOG" id="COG3452">
    <property type="taxonomic scope" value="Bacteria"/>
</dbReference>
<dbReference type="SUPFAM" id="SSF53850">
    <property type="entry name" value="Periplasmic binding protein-like II"/>
    <property type="match status" value="1"/>
</dbReference>
<dbReference type="InterPro" id="IPR035965">
    <property type="entry name" value="PAS-like_dom_sf"/>
</dbReference>
<keyword evidence="5 6" id="KW-0472">Membrane</keyword>
<keyword evidence="12" id="KW-1185">Reference proteome</keyword>
<keyword evidence="4 6" id="KW-1133">Transmembrane helix</keyword>
<dbReference type="PROSITE" id="PS50887">
    <property type="entry name" value="GGDEF"/>
    <property type="match status" value="1"/>
</dbReference>
<comment type="cofactor">
    <cofactor evidence="1">
        <name>Mg(2+)</name>
        <dbReference type="ChEBI" id="CHEBI:18420"/>
    </cofactor>
</comment>
<accession>K4KKI6</accession>
<dbReference type="PANTHER" id="PTHR44757:SF2">
    <property type="entry name" value="BIOFILM ARCHITECTURE MAINTENANCE PROTEIN MBAA"/>
    <property type="match status" value="1"/>
</dbReference>
<dbReference type="HOGENOM" id="CLU_269710_0_0_6"/>
<dbReference type="eggNOG" id="COG5001">
    <property type="taxonomic scope" value="Bacteria"/>
</dbReference>
<evidence type="ECO:0000259" key="10">
    <source>
        <dbReference type="PROSITE" id="PS50887"/>
    </source>
</evidence>
<gene>
    <name evidence="11" type="ordered locus">M5M_06815</name>
</gene>
<name>K4KKI6_SIMAS</name>
<dbReference type="NCBIfam" id="TIGR00254">
    <property type="entry name" value="GGDEF"/>
    <property type="match status" value="1"/>
</dbReference>
<sequence length="1211" mass="135251">MYRRALGQHRWLSGLIALVLAGNALAATVTVQLRWDHHFQFAGYYAAQAQGYYDQAGLDVTLNSAFTTQGERIDAVESVLAKRAEFGVAGIDLFKAADAQNNIKILAPIFQKSPTTLVSLKGTPLRDLQDLQTLRIGYPTDFGSKVELDSVLRQAGINPQSMQWQSGVWNVEALQYKTVDVLLGYGPDLLFQAQKAKLEVNKMLLADYQRQFYSDILITHADFLAQNPGKVARFVDATRRGWEYALANPNEIINLILRDHTPVRAAESRRNLTEYNRFYAEQIQDYIQHPKVPIGYSDALRWQSIVDSLYSADEIAAPLNTQAMLWRAHEPSYGTRALLPYLSLISLCLIVTFFLIAKGQYQPLLLVLAALVITSTLAIERWLLLETKEKQYLAQLESNMQLRAQLEGVINNTLTGIIGLAQHLSNKPDINNRDFERYAQALMTRDSSIRNIALAPGLVVNKVYPYKGNEAVIGLDYRNAGAQTEAVMRMRQRGNTAIAGPVQLVQGGLAFIVRVPVYIPKADGSEVFWGIVSAPIDANKLWLKAGLNPEGFSFDSAAGATSPLNIAIRGKDGLGNVGAVFYGDPAIFSAASAIETPIILGNNSWILASVPPDEATLSFNTLVATRSAGLVSLMVFFLFIAMLRDQEKRRQYTEKNLQQNKELLTEIGSMAQVAGLRVENGNVVTEINHLAFEILHITPKQPPFTSQELMHGLSRSASLKLLFAIKRCEETGEKQHAEIMVEREDQETQWIKVIFSSQGRGLVGALQDITRQKNNEQTIRDQATIDRITQLPNRWFFNEQTDQELARAKREKEQLALLFIDVDNFKSINDSLGHAIGDEFLRAVAIRLKNCTRNSDLVARLGGDEFTVLLLNIEDYKNAYKVAEQIIRSMNQPFMLNGHQVFSSVSIGISVFPDDALNAETLISHADQAMYASKQSGKNNASFFTLAMQEQSERQHWIYNELVRAIDDKEITVVYQPIFDIQNDCITDCEALARWPRSDGKWISPAEFIPVAESSGLISRLDLLVLKRCLQLLDEVDALGISVNISPRLFYEVERGFEEWQALVMNHKHRSRLTAEITERLLVDDHINAETLLANLQKAGLALSLDDFGTGYSSLSYLSRFNVDKLKIDRSFVSAIGRNKTEETLIETILSMSEKLGIDVVAEGIETEEQLAFLRARGCKYGQGFLMAKPMPQDQLLTLLATYPAVGNAVS</sequence>
<dbReference type="InterPro" id="IPR015168">
    <property type="entry name" value="SsuA/THI5"/>
</dbReference>
<dbReference type="InterPro" id="IPR001633">
    <property type="entry name" value="EAL_dom"/>
</dbReference>
<dbReference type="SUPFAM" id="SSF141868">
    <property type="entry name" value="EAL domain-like"/>
    <property type="match status" value="1"/>
</dbReference>
<evidence type="ECO:0000256" key="5">
    <source>
        <dbReference type="ARBA" id="ARBA00023136"/>
    </source>
</evidence>
<dbReference type="eggNOG" id="COG0715">
    <property type="taxonomic scope" value="Bacteria"/>
</dbReference>
<dbReference type="GO" id="GO:0003824">
    <property type="term" value="F:catalytic activity"/>
    <property type="evidence" value="ECO:0007669"/>
    <property type="project" value="UniProtKB-ARBA"/>
</dbReference>
<dbReference type="AlphaFoldDB" id="K4KKI6"/>
<evidence type="ECO:0000313" key="11">
    <source>
        <dbReference type="EMBL" id="AFU98558.2"/>
    </source>
</evidence>
<feature type="domain" description="GGDEF" evidence="10">
    <location>
        <begin position="813"/>
        <end position="946"/>
    </location>
</feature>
<feature type="transmembrane region" description="Helical" evidence="6">
    <location>
        <begin position="364"/>
        <end position="384"/>
    </location>
</feature>
<feature type="chain" id="PRO_5003878392" evidence="7">
    <location>
        <begin position="27"/>
        <end position="1211"/>
    </location>
</feature>
<dbReference type="InterPro" id="IPR006189">
    <property type="entry name" value="CHASE_dom"/>
</dbReference>
<dbReference type="SMART" id="SM00052">
    <property type="entry name" value="EAL"/>
    <property type="match status" value="1"/>
</dbReference>
<feature type="transmembrane region" description="Helical" evidence="6">
    <location>
        <begin position="338"/>
        <end position="357"/>
    </location>
</feature>
<dbReference type="GO" id="GO:0016020">
    <property type="term" value="C:membrane"/>
    <property type="evidence" value="ECO:0007669"/>
    <property type="project" value="UniProtKB-SubCell"/>
</dbReference>
<dbReference type="Gene3D" id="3.30.450.350">
    <property type="entry name" value="CHASE domain"/>
    <property type="match status" value="1"/>
</dbReference>
<feature type="signal peptide" evidence="7">
    <location>
        <begin position="1"/>
        <end position="26"/>
    </location>
</feature>
<dbReference type="EMBL" id="CP003746">
    <property type="protein sequence ID" value="AFU98558.2"/>
    <property type="molecule type" value="Genomic_DNA"/>
</dbReference>
<dbReference type="Gene3D" id="3.30.70.270">
    <property type="match status" value="1"/>
</dbReference>
<reference evidence="11 12" key="1">
    <citation type="journal article" date="2013" name="Genome Announc.">
        <title>Complete genome sequence of Simiduia agarivorans SA1(T), a marine bacterium able to degrade a variety of polysaccharides.</title>
        <authorList>
            <person name="Lin S.Y."/>
            <person name="Shieh W.Y."/>
            <person name="Chen J.S."/>
            <person name="Tang S.L."/>
        </authorList>
    </citation>
    <scope>NUCLEOTIDE SEQUENCE [LARGE SCALE GENOMIC DNA]</scope>
    <source>
        <strain evidence="12">DSM 21679 / JCM 13881 / BCRC 17597 / SA1</strain>
    </source>
</reference>
<dbReference type="STRING" id="1117647.M5M_06815"/>
<dbReference type="KEGG" id="saga:M5M_06815"/>
<dbReference type="FunFam" id="3.30.70.270:FF:000001">
    <property type="entry name" value="Diguanylate cyclase domain protein"/>
    <property type="match status" value="1"/>
</dbReference>
<dbReference type="PROSITE" id="PS50839">
    <property type="entry name" value="CHASE"/>
    <property type="match status" value="1"/>
</dbReference>
<dbReference type="SUPFAM" id="SSF55073">
    <property type="entry name" value="Nucleotide cyclase"/>
    <property type="match status" value="1"/>
</dbReference>
<dbReference type="SMART" id="SM01079">
    <property type="entry name" value="CHASE"/>
    <property type="match status" value="1"/>
</dbReference>
<dbReference type="PANTHER" id="PTHR44757">
    <property type="entry name" value="DIGUANYLATE CYCLASE DGCP"/>
    <property type="match status" value="1"/>
</dbReference>
<dbReference type="GO" id="GO:0007165">
    <property type="term" value="P:signal transduction"/>
    <property type="evidence" value="ECO:0007669"/>
    <property type="project" value="UniProtKB-ARBA"/>
</dbReference>
<evidence type="ECO:0000256" key="3">
    <source>
        <dbReference type="ARBA" id="ARBA00022692"/>
    </source>
</evidence>
<comment type="subcellular location">
    <subcellularLocation>
        <location evidence="2">Membrane</location>
    </subcellularLocation>
</comment>
<dbReference type="SUPFAM" id="SSF55785">
    <property type="entry name" value="PYP-like sensor domain (PAS domain)"/>
    <property type="match status" value="1"/>
</dbReference>
<feature type="domain" description="EAL" evidence="9">
    <location>
        <begin position="955"/>
        <end position="1204"/>
    </location>
</feature>
<dbReference type="Gene3D" id="3.30.450.20">
    <property type="entry name" value="PAS domain"/>
    <property type="match status" value="1"/>
</dbReference>
<evidence type="ECO:0000256" key="7">
    <source>
        <dbReference type="SAM" id="SignalP"/>
    </source>
</evidence>
<dbReference type="CDD" id="cd01948">
    <property type="entry name" value="EAL"/>
    <property type="match status" value="1"/>
</dbReference>
<evidence type="ECO:0000259" key="8">
    <source>
        <dbReference type="PROSITE" id="PS50839"/>
    </source>
</evidence>
<dbReference type="Pfam" id="PF00563">
    <property type="entry name" value="EAL"/>
    <property type="match status" value="1"/>
</dbReference>
<dbReference type="Pfam" id="PF03924">
    <property type="entry name" value="CHASE"/>
    <property type="match status" value="1"/>
</dbReference>
<keyword evidence="7" id="KW-0732">Signal</keyword>
<feature type="domain" description="CHASE" evidence="8">
    <location>
        <begin position="459"/>
        <end position="541"/>
    </location>
</feature>
<dbReference type="OrthoDB" id="9804951at2"/>
<dbReference type="Pfam" id="PF09084">
    <property type="entry name" value="NMT1"/>
    <property type="match status" value="1"/>
</dbReference>
<evidence type="ECO:0000259" key="9">
    <source>
        <dbReference type="PROSITE" id="PS50883"/>
    </source>
</evidence>
<dbReference type="Proteomes" id="UP000000466">
    <property type="component" value="Chromosome"/>
</dbReference>
<organism evidence="11 12">
    <name type="scientific">Simiduia agarivorans (strain DSM 21679 / JCM 13881 / BCRC 17597 / SA1)</name>
    <dbReference type="NCBI Taxonomy" id="1117647"/>
    <lineage>
        <taxon>Bacteria</taxon>
        <taxon>Pseudomonadati</taxon>
        <taxon>Pseudomonadota</taxon>
        <taxon>Gammaproteobacteria</taxon>
        <taxon>Cellvibrionales</taxon>
        <taxon>Cellvibrionaceae</taxon>
        <taxon>Simiduia</taxon>
    </lineage>
</organism>
<dbReference type="PROSITE" id="PS50883">
    <property type="entry name" value="EAL"/>
    <property type="match status" value="1"/>
</dbReference>
<dbReference type="SMART" id="SM00267">
    <property type="entry name" value="GGDEF"/>
    <property type="match status" value="1"/>
</dbReference>
<dbReference type="Pfam" id="PF00990">
    <property type="entry name" value="GGDEF"/>
    <property type="match status" value="1"/>
</dbReference>
<proteinExistence type="predicted"/>
<evidence type="ECO:0000313" key="12">
    <source>
        <dbReference type="Proteomes" id="UP000000466"/>
    </source>
</evidence>
<dbReference type="Gene3D" id="3.20.20.450">
    <property type="entry name" value="EAL domain"/>
    <property type="match status" value="1"/>
</dbReference>